<dbReference type="PROSITE" id="PS51175">
    <property type="entry name" value="CBM6"/>
    <property type="match status" value="1"/>
</dbReference>
<dbReference type="Pfam" id="PF03781">
    <property type="entry name" value="FGE-sulfatase"/>
    <property type="match status" value="1"/>
</dbReference>
<accession>A4CFC8</accession>
<dbReference type="SUPFAM" id="SSF49265">
    <property type="entry name" value="Fibronectin type III"/>
    <property type="match status" value="1"/>
</dbReference>
<dbReference type="InterPro" id="IPR008979">
    <property type="entry name" value="Galactose-bd-like_sf"/>
</dbReference>
<dbReference type="HOGENOM" id="CLU_496841_0_0_6"/>
<dbReference type="CDD" id="cd00063">
    <property type="entry name" value="FN3"/>
    <property type="match status" value="1"/>
</dbReference>
<dbReference type="InterPro" id="IPR016187">
    <property type="entry name" value="CTDL_fold"/>
</dbReference>
<dbReference type="Proteomes" id="UP000006201">
    <property type="component" value="Unassembled WGS sequence"/>
</dbReference>
<evidence type="ECO:0000313" key="3">
    <source>
        <dbReference type="EMBL" id="EAR26566.1"/>
    </source>
</evidence>
<dbReference type="PANTHER" id="PTHR23150:SF35">
    <property type="entry name" value="BLL6746 PROTEIN"/>
    <property type="match status" value="1"/>
</dbReference>
<dbReference type="STRING" id="87626.PTD2_09474"/>
<dbReference type="InterPro" id="IPR051043">
    <property type="entry name" value="Sulfatase_Mod_Factor_Kinase"/>
</dbReference>
<organism evidence="3 4">
    <name type="scientific">Pseudoalteromonas tunicata D2</name>
    <dbReference type="NCBI Taxonomy" id="87626"/>
    <lineage>
        <taxon>Bacteria</taxon>
        <taxon>Pseudomonadati</taxon>
        <taxon>Pseudomonadota</taxon>
        <taxon>Gammaproteobacteria</taxon>
        <taxon>Alteromonadales</taxon>
        <taxon>Pseudoalteromonadaceae</taxon>
        <taxon>Pseudoalteromonas</taxon>
    </lineage>
</organism>
<evidence type="ECO:0000313" key="4">
    <source>
        <dbReference type="Proteomes" id="UP000006201"/>
    </source>
</evidence>
<evidence type="ECO:0008006" key="5">
    <source>
        <dbReference type="Google" id="ProtNLM"/>
    </source>
</evidence>
<dbReference type="InterPro" id="IPR005084">
    <property type="entry name" value="CBM6"/>
</dbReference>
<feature type="domain" description="CBM6" evidence="2">
    <location>
        <begin position="423"/>
        <end position="547"/>
    </location>
</feature>
<dbReference type="InterPro" id="IPR005532">
    <property type="entry name" value="SUMF_dom"/>
</dbReference>
<dbReference type="Gene3D" id="2.60.120.260">
    <property type="entry name" value="Galactose-binding domain-like"/>
    <property type="match status" value="1"/>
</dbReference>
<sequence length="548" mass="61444">MKPNKIIMAVCLSFVSYKIVAGEPIEPAMVTIPAGSFEMGSLHQQSAQPIHTVTLPEFSLGKYEVTMKEFSRFIAATNYPVPQECRHELNAWFRPASKGNWQTNALNTNEFQPVICINWHVANAYTQWLAKETGKPYRLPTEAEWEYAARAGTKTDYFFGDDKAATKVCKYANTADLTGENILQRDSNTSYVNWSTGINHCVDGSGYASIVGMYQPNPHGLYDIISNVLELLADCYTPSYQHTPRDGSAFIEPNCKNRSTRGGSWHWNNWPHAERGSIPEDFAGGVDGFRIALDGVAPSLNQQTKVFLAQLKYEQQQEQARRDLLNIYPEPITDLAIEQSNKLVTLSWSHPNPETVESYRVYRNELRGKMFKLLASNLTNTQFIDGMVDGHKYEYRVVAVSKHQQSHYSKAVITQAGWIAVPGRIEAEMAAEIKGADVSMWTADESGKYTLTGDGGISKEGRFTYQLDVAKAGSYRLHYRVASPRDTKGVAVIVNDIPVATDTFSQTGGYRIWQTQLGSQVHLKQGKNTLILKSLDNNWKLNWLAVLQ</sequence>
<proteinExistence type="predicted"/>
<dbReference type="eggNOG" id="COG1262">
    <property type="taxonomic scope" value="Bacteria"/>
</dbReference>
<keyword evidence="4" id="KW-1185">Reference proteome</keyword>
<feature type="domain" description="Fibronectin type-III" evidence="1">
    <location>
        <begin position="328"/>
        <end position="419"/>
    </location>
</feature>
<dbReference type="eggNOG" id="COG2730">
    <property type="taxonomic scope" value="Bacteria"/>
</dbReference>
<dbReference type="SUPFAM" id="SSF56436">
    <property type="entry name" value="C-type lectin-like"/>
    <property type="match status" value="1"/>
</dbReference>
<evidence type="ECO:0000259" key="1">
    <source>
        <dbReference type="PROSITE" id="PS50853"/>
    </source>
</evidence>
<dbReference type="PANTHER" id="PTHR23150">
    <property type="entry name" value="SULFATASE MODIFYING FACTOR 1, 2"/>
    <property type="match status" value="1"/>
</dbReference>
<dbReference type="GO" id="GO:0120147">
    <property type="term" value="F:formylglycine-generating oxidase activity"/>
    <property type="evidence" value="ECO:0007669"/>
    <property type="project" value="TreeGrafter"/>
</dbReference>
<evidence type="ECO:0000259" key="2">
    <source>
        <dbReference type="PROSITE" id="PS51175"/>
    </source>
</evidence>
<protein>
    <recommendedName>
        <fullName evidence="5">CBM6 domain-containing protein</fullName>
    </recommendedName>
</protein>
<dbReference type="OrthoDB" id="9768004at2"/>
<gene>
    <name evidence="3" type="ORF">PTD2_09474</name>
</gene>
<dbReference type="InterPro" id="IPR013783">
    <property type="entry name" value="Ig-like_fold"/>
</dbReference>
<dbReference type="PROSITE" id="PS50853">
    <property type="entry name" value="FN3"/>
    <property type="match status" value="1"/>
</dbReference>
<dbReference type="Gene3D" id="3.90.1580.10">
    <property type="entry name" value="paralog of FGE (formylglycine-generating enzyme)"/>
    <property type="match status" value="1"/>
</dbReference>
<dbReference type="SMART" id="SM00060">
    <property type="entry name" value="FN3"/>
    <property type="match status" value="1"/>
</dbReference>
<dbReference type="SUPFAM" id="SSF49785">
    <property type="entry name" value="Galactose-binding domain-like"/>
    <property type="match status" value="1"/>
</dbReference>
<reference evidence="3 4" key="1">
    <citation type="submission" date="2006-02" db="EMBL/GenBank/DDBJ databases">
        <authorList>
            <person name="Moran M.A."/>
            <person name="Kjelleberg S."/>
            <person name="Egan S."/>
            <person name="Saunders N."/>
            <person name="Thomas T."/>
            <person name="Ferriera S."/>
            <person name="Johnson J."/>
            <person name="Kravitz S."/>
            <person name="Halpern A."/>
            <person name="Remington K."/>
            <person name="Beeson K."/>
            <person name="Tran B."/>
            <person name="Rogers Y.-H."/>
            <person name="Friedman R."/>
            <person name="Venter J.C."/>
        </authorList>
    </citation>
    <scope>NUCLEOTIDE SEQUENCE [LARGE SCALE GENOMIC DNA]</scope>
    <source>
        <strain evidence="3 4">D2</strain>
    </source>
</reference>
<dbReference type="InterPro" id="IPR003961">
    <property type="entry name" value="FN3_dom"/>
</dbReference>
<dbReference type="Gene3D" id="2.60.40.10">
    <property type="entry name" value="Immunoglobulins"/>
    <property type="match status" value="1"/>
</dbReference>
<dbReference type="GO" id="GO:0030246">
    <property type="term" value="F:carbohydrate binding"/>
    <property type="evidence" value="ECO:0007669"/>
    <property type="project" value="InterPro"/>
</dbReference>
<comment type="caution">
    <text evidence="3">The sequence shown here is derived from an EMBL/GenBank/DDBJ whole genome shotgun (WGS) entry which is preliminary data.</text>
</comment>
<name>A4CFC8_9GAMM</name>
<dbReference type="EMBL" id="AAOH01000012">
    <property type="protein sequence ID" value="EAR26566.1"/>
    <property type="molecule type" value="Genomic_DNA"/>
</dbReference>
<dbReference type="Pfam" id="PF00041">
    <property type="entry name" value="fn3"/>
    <property type="match status" value="1"/>
</dbReference>
<dbReference type="RefSeq" id="WP_009839269.1">
    <property type="nucleotide sequence ID" value="NZ_AAOH01000012.1"/>
</dbReference>
<dbReference type="AlphaFoldDB" id="A4CFC8"/>
<dbReference type="InterPro" id="IPR036116">
    <property type="entry name" value="FN3_sf"/>
</dbReference>
<dbReference type="InterPro" id="IPR042095">
    <property type="entry name" value="SUMF_sf"/>
</dbReference>